<dbReference type="CDD" id="cd04301">
    <property type="entry name" value="NAT_SF"/>
    <property type="match status" value="1"/>
</dbReference>
<dbReference type="SUPFAM" id="SSF55729">
    <property type="entry name" value="Acyl-CoA N-acyltransferases (Nat)"/>
    <property type="match status" value="1"/>
</dbReference>
<name>A0A377JUR1_9HELI</name>
<reference evidence="4 5" key="1">
    <citation type="submission" date="2018-06" db="EMBL/GenBank/DDBJ databases">
        <authorList>
            <consortium name="Pathogen Informatics"/>
            <person name="Doyle S."/>
        </authorList>
    </citation>
    <scope>NUCLEOTIDE SEQUENCE [LARGE SCALE GENOMIC DNA]</scope>
    <source>
        <strain evidence="4 5">NCTC12219</strain>
    </source>
</reference>
<accession>A0A377JUR1</accession>
<dbReference type="Proteomes" id="UP000255103">
    <property type="component" value="Unassembled WGS sequence"/>
</dbReference>
<evidence type="ECO:0000256" key="2">
    <source>
        <dbReference type="ARBA" id="ARBA00023315"/>
    </source>
</evidence>
<dbReference type="PANTHER" id="PTHR43626">
    <property type="entry name" value="ACYL-COA N-ACYLTRANSFERASE"/>
    <property type="match status" value="1"/>
</dbReference>
<dbReference type="InterPro" id="IPR016181">
    <property type="entry name" value="Acyl_CoA_acyltransferase"/>
</dbReference>
<dbReference type="PANTHER" id="PTHR43626:SF4">
    <property type="entry name" value="GCN5-RELATED N-ACETYLTRANSFERASE 2, CHLOROPLASTIC"/>
    <property type="match status" value="1"/>
</dbReference>
<dbReference type="AlphaFoldDB" id="A0A377JUR1"/>
<dbReference type="InterPro" id="IPR045039">
    <property type="entry name" value="NSI-like"/>
</dbReference>
<evidence type="ECO:0000256" key="1">
    <source>
        <dbReference type="ARBA" id="ARBA00022679"/>
    </source>
</evidence>
<dbReference type="Pfam" id="PF00583">
    <property type="entry name" value="Acetyltransf_1"/>
    <property type="match status" value="1"/>
</dbReference>
<protein>
    <submittedName>
        <fullName evidence="4">Acetyltransferase</fullName>
        <ecNumber evidence="4">2.3.1.-</ecNumber>
    </submittedName>
</protein>
<sequence>MTFEFIKPTLADIKEMRNLVSVEVKNGVILDRSEDEMANTIRSYIVAKDKGSGEIAGFCALYVYSVDLAEVRSLVVKDSYRGSGLGSELVTRALQEGRELGIKEVLVLTYKAKLFQRLGFAIIEKSLLPNHKIWADCIKCKHFPICDEVALINKLS</sequence>
<gene>
    <name evidence="4" type="ORF">NCTC12219_01620</name>
</gene>
<dbReference type="EC" id="2.3.1.-" evidence="4"/>
<dbReference type="GO" id="GO:0005737">
    <property type="term" value="C:cytoplasm"/>
    <property type="evidence" value="ECO:0007669"/>
    <property type="project" value="TreeGrafter"/>
</dbReference>
<dbReference type="InterPro" id="IPR000182">
    <property type="entry name" value="GNAT_dom"/>
</dbReference>
<dbReference type="RefSeq" id="WP_115722242.1">
    <property type="nucleotide sequence ID" value="NZ_UGHX01000001.1"/>
</dbReference>
<proteinExistence type="predicted"/>
<feature type="domain" description="N-acetyltransferase" evidence="3">
    <location>
        <begin position="1"/>
        <end position="144"/>
    </location>
</feature>
<dbReference type="NCBIfam" id="NF005840">
    <property type="entry name" value="PRK07757.1"/>
    <property type="match status" value="1"/>
</dbReference>
<evidence type="ECO:0000313" key="5">
    <source>
        <dbReference type="Proteomes" id="UP000255103"/>
    </source>
</evidence>
<keyword evidence="1 4" id="KW-0808">Transferase</keyword>
<dbReference type="EMBL" id="UGHX01000001">
    <property type="protein sequence ID" value="STP11721.1"/>
    <property type="molecule type" value="Genomic_DNA"/>
</dbReference>
<evidence type="ECO:0000259" key="3">
    <source>
        <dbReference type="PROSITE" id="PS51186"/>
    </source>
</evidence>
<evidence type="ECO:0000313" key="4">
    <source>
        <dbReference type="EMBL" id="STP11721.1"/>
    </source>
</evidence>
<keyword evidence="2 4" id="KW-0012">Acyltransferase</keyword>
<organism evidence="4 5">
    <name type="scientific">Helicobacter cinaedi</name>
    <dbReference type="NCBI Taxonomy" id="213"/>
    <lineage>
        <taxon>Bacteria</taxon>
        <taxon>Pseudomonadati</taxon>
        <taxon>Campylobacterota</taxon>
        <taxon>Epsilonproteobacteria</taxon>
        <taxon>Campylobacterales</taxon>
        <taxon>Helicobacteraceae</taxon>
        <taxon>Helicobacter</taxon>
    </lineage>
</organism>
<dbReference type="Gene3D" id="3.40.630.30">
    <property type="match status" value="1"/>
</dbReference>
<dbReference type="GO" id="GO:0008080">
    <property type="term" value="F:N-acetyltransferase activity"/>
    <property type="evidence" value="ECO:0007669"/>
    <property type="project" value="InterPro"/>
</dbReference>
<dbReference type="PROSITE" id="PS51186">
    <property type="entry name" value="GNAT"/>
    <property type="match status" value="1"/>
</dbReference>